<keyword evidence="2" id="KW-1185">Reference proteome</keyword>
<dbReference type="Proteomes" id="UP000094622">
    <property type="component" value="Unassembled WGS sequence"/>
</dbReference>
<name>A0A1E3HAD0_9HYPH</name>
<dbReference type="Pfam" id="PF11367">
    <property type="entry name" value="Tail_completion_gp17"/>
    <property type="match status" value="1"/>
</dbReference>
<organism evidence="1 2">
    <name type="scientific">Methylobrevis pamukkalensis</name>
    <dbReference type="NCBI Taxonomy" id="1439726"/>
    <lineage>
        <taxon>Bacteria</taxon>
        <taxon>Pseudomonadati</taxon>
        <taxon>Pseudomonadota</taxon>
        <taxon>Alphaproteobacteria</taxon>
        <taxon>Hyphomicrobiales</taxon>
        <taxon>Pleomorphomonadaceae</taxon>
        <taxon>Methylobrevis</taxon>
    </lineage>
</organism>
<dbReference type="InterPro" id="IPR021508">
    <property type="entry name" value="Gp17-like"/>
</dbReference>
<protein>
    <recommendedName>
        <fullName evidence="3">Gene transfer agent protein</fullName>
    </recommendedName>
</protein>
<dbReference type="AlphaFoldDB" id="A0A1E3HAD0"/>
<dbReference type="Gene3D" id="3.30.2000.30">
    <property type="match status" value="1"/>
</dbReference>
<evidence type="ECO:0000313" key="2">
    <source>
        <dbReference type="Proteomes" id="UP000094622"/>
    </source>
</evidence>
<dbReference type="RefSeq" id="WP_069305448.1">
    <property type="nucleotide sequence ID" value="NZ_MCRJ01000002.1"/>
</dbReference>
<reference evidence="1 2" key="1">
    <citation type="submission" date="2016-07" db="EMBL/GenBank/DDBJ databases">
        <title>Draft Genome Sequence of Methylobrevis pamukkalensis PK2.</title>
        <authorList>
            <person name="Vasilenko O.V."/>
            <person name="Doronina N.V."/>
            <person name="Shmareva M.N."/>
            <person name="Tarlachkov S.V."/>
            <person name="Mustakhimov I."/>
            <person name="Trotsenko Y.A."/>
        </authorList>
    </citation>
    <scope>NUCLEOTIDE SEQUENCE [LARGE SCALE GENOMIC DNA]</scope>
    <source>
        <strain evidence="1 2">PK2</strain>
    </source>
</reference>
<accession>A0A1E3HAD0</accession>
<dbReference type="OrthoDB" id="7630456at2"/>
<dbReference type="EMBL" id="MCRJ01000002">
    <property type="protein sequence ID" value="ODN72431.1"/>
    <property type="molecule type" value="Genomic_DNA"/>
</dbReference>
<dbReference type="InterPro" id="IPR053745">
    <property type="entry name" value="Viral_Tail_Comp_sf"/>
</dbReference>
<proteinExistence type="predicted"/>
<gene>
    <name evidence="1" type="ORF">A6302_00177</name>
</gene>
<comment type="caution">
    <text evidence="1">The sequence shown here is derived from an EMBL/GenBank/DDBJ whole genome shotgun (WGS) entry which is preliminary data.</text>
</comment>
<evidence type="ECO:0008006" key="3">
    <source>
        <dbReference type="Google" id="ProtNLM"/>
    </source>
</evidence>
<sequence>MTGSRSGVARAFQKALHGRLGADPDLAGLLGGRIFDGPPPAGAVFPCLVHGAARTEDWSSDEAGGLRLRLDLEALSRQGGRGEALSIIAAAEQAIGAAALVPEDGRLVLLTFGETTTERLRDGRTWRCRLRLTALIEC</sequence>
<evidence type="ECO:0000313" key="1">
    <source>
        <dbReference type="EMBL" id="ODN72431.1"/>
    </source>
</evidence>